<dbReference type="EMBL" id="LWDE02000559">
    <property type="protein sequence ID" value="KAE8246674.1"/>
    <property type="molecule type" value="Genomic_DNA"/>
</dbReference>
<dbReference type="GO" id="GO:0046983">
    <property type="term" value="F:protein dimerization activity"/>
    <property type="evidence" value="ECO:0007669"/>
    <property type="project" value="InterPro"/>
</dbReference>
<keyword evidence="3" id="KW-0863">Zinc-finger</keyword>
<evidence type="ECO:0000259" key="7">
    <source>
        <dbReference type="Pfam" id="PF05699"/>
    </source>
</evidence>
<dbReference type="InterPro" id="IPR012337">
    <property type="entry name" value="RNaseH-like_sf"/>
</dbReference>
<reference evidence="8" key="2">
    <citation type="journal article" date="2019" name="IMA Fungus">
        <title>Genome sequencing and comparison of five Tilletia species to identify candidate genes for the detection of regulated species infecting wheat.</title>
        <authorList>
            <person name="Nguyen H.D.T."/>
            <person name="Sultana T."/>
            <person name="Kesanakurti P."/>
            <person name="Hambleton S."/>
        </authorList>
    </citation>
    <scope>NUCLEOTIDE SEQUENCE</scope>
    <source>
        <strain evidence="8">DAOMC 236426</strain>
    </source>
</reference>
<comment type="subcellular location">
    <subcellularLocation>
        <location evidence="1">Nucleus</location>
    </subcellularLocation>
</comment>
<keyword evidence="5" id="KW-0539">Nucleus</keyword>
<dbReference type="InterPro" id="IPR052035">
    <property type="entry name" value="ZnF_BED_domain_contain"/>
</dbReference>
<proteinExistence type="predicted"/>
<comment type="caution">
    <text evidence="8">The sequence shown here is derived from an EMBL/GenBank/DDBJ whole genome shotgun (WGS) entry which is preliminary data.</text>
</comment>
<accession>A0A8X7MSG5</accession>
<evidence type="ECO:0000256" key="4">
    <source>
        <dbReference type="ARBA" id="ARBA00022833"/>
    </source>
</evidence>
<reference evidence="8" key="1">
    <citation type="submission" date="2016-04" db="EMBL/GenBank/DDBJ databases">
        <authorList>
            <person name="Nguyen H.D."/>
            <person name="Samba Siva P."/>
            <person name="Cullis J."/>
            <person name="Levesque C.A."/>
            <person name="Hambleton S."/>
        </authorList>
    </citation>
    <scope>NUCLEOTIDE SEQUENCE</scope>
    <source>
        <strain evidence="8">DAOMC 236426</strain>
    </source>
</reference>
<organism evidence="8 9">
    <name type="scientific">Tilletia controversa</name>
    <name type="common">dwarf bunt fungus</name>
    <dbReference type="NCBI Taxonomy" id="13291"/>
    <lineage>
        <taxon>Eukaryota</taxon>
        <taxon>Fungi</taxon>
        <taxon>Dikarya</taxon>
        <taxon>Basidiomycota</taxon>
        <taxon>Ustilaginomycotina</taxon>
        <taxon>Exobasidiomycetes</taxon>
        <taxon>Tilletiales</taxon>
        <taxon>Tilletiaceae</taxon>
        <taxon>Tilletia</taxon>
    </lineage>
</organism>
<evidence type="ECO:0000313" key="8">
    <source>
        <dbReference type="EMBL" id="KAE8246674.1"/>
    </source>
</evidence>
<keyword evidence="2" id="KW-0479">Metal-binding</keyword>
<feature type="compositionally biased region" description="Polar residues" evidence="6">
    <location>
        <begin position="572"/>
        <end position="592"/>
    </location>
</feature>
<dbReference type="SUPFAM" id="SSF53098">
    <property type="entry name" value="Ribonuclease H-like"/>
    <property type="match status" value="1"/>
</dbReference>
<keyword evidence="9" id="KW-1185">Reference proteome</keyword>
<dbReference type="PANTHER" id="PTHR46481">
    <property type="entry name" value="ZINC FINGER BED DOMAIN-CONTAINING PROTEIN 4"/>
    <property type="match status" value="1"/>
</dbReference>
<dbReference type="SUPFAM" id="SSF52047">
    <property type="entry name" value="RNI-like"/>
    <property type="match status" value="1"/>
</dbReference>
<dbReference type="AlphaFoldDB" id="A0A8X7MSG5"/>
<evidence type="ECO:0000256" key="6">
    <source>
        <dbReference type="SAM" id="MobiDB-lite"/>
    </source>
</evidence>
<evidence type="ECO:0000313" key="9">
    <source>
        <dbReference type="Proteomes" id="UP000077684"/>
    </source>
</evidence>
<evidence type="ECO:0000256" key="5">
    <source>
        <dbReference type="ARBA" id="ARBA00023242"/>
    </source>
</evidence>
<dbReference type="PANTHER" id="PTHR46481:SF10">
    <property type="entry name" value="ZINC FINGER BED DOMAIN-CONTAINING PROTEIN 39"/>
    <property type="match status" value="1"/>
</dbReference>
<feature type="region of interest" description="Disordered" evidence="6">
    <location>
        <begin position="120"/>
        <end position="141"/>
    </location>
</feature>
<dbReference type="Pfam" id="PF05699">
    <property type="entry name" value="Dimer_Tnp_hAT"/>
    <property type="match status" value="1"/>
</dbReference>
<protein>
    <recommendedName>
        <fullName evidence="7">HAT C-terminal dimerisation domain-containing protein</fullName>
    </recommendedName>
</protein>
<sequence length="600" mass="66445">MLVKLLQPLKDATSQFSTDSKPTIADIVGTYENLDEHYRKIEEDEGCSEAWREAAKRAGAVCSTYYGLADNSSVFYLAVILHPNLRVSGMQSLCWEEVWIEKAEDTLRRIFEDRYRCDEVEPESQSRSQDPKSAKTAHASKTSLVQRLEQKQAAAQDAPDPITQWISGNTPVKNKLVNPLQWWWKQKQIGLMWSGLTALALDVFSAPATSVDVERLFSKAGRHVTPLRHRLKAVKLGQMVTLGGWFREGWVPPDCLATSFGLEALHVRLPLQEDQITLLCDVLSNNPSVRDLVVEIDSALDVSPIPRPLLKLTDFLSASSGLSLERLVLRAPGCDLDVTTSSATLARLSCIKHFKIAASRFHGTTEPWRWVLQLLDALPQVETVEIAGLRSESPSEGAFLSPASCKLPHLTSLLLDLPAVDARLLRALQAPQLQHLSIRTQKRLSDHGECSLNHFPSLVTVRIDTQGSIVSRLQLLGLPRNSYIHNFRQFNEEWVQTQDFSGDFVAKIKPDLRFSMSASPGRVQDASPRSLWLSSPHSPSALVLVPSSPEDPSSLNAVPNIPESPTAARFVQGSSLGEASCSHQPGPSTFRQASKRARHS</sequence>
<evidence type="ECO:0000256" key="3">
    <source>
        <dbReference type="ARBA" id="ARBA00022771"/>
    </source>
</evidence>
<gene>
    <name evidence="8" type="ORF">A4X06_0g4926</name>
</gene>
<feature type="domain" description="HAT C-terminal dimerisation" evidence="7">
    <location>
        <begin position="175"/>
        <end position="245"/>
    </location>
</feature>
<keyword evidence="4" id="KW-0862">Zinc</keyword>
<dbReference type="InterPro" id="IPR008906">
    <property type="entry name" value="HATC_C_dom"/>
</dbReference>
<feature type="region of interest" description="Disordered" evidence="6">
    <location>
        <begin position="572"/>
        <end position="600"/>
    </location>
</feature>
<evidence type="ECO:0000256" key="1">
    <source>
        <dbReference type="ARBA" id="ARBA00004123"/>
    </source>
</evidence>
<name>A0A8X7MSG5_9BASI</name>
<dbReference type="GO" id="GO:0005634">
    <property type="term" value="C:nucleus"/>
    <property type="evidence" value="ECO:0007669"/>
    <property type="project" value="UniProtKB-SubCell"/>
</dbReference>
<evidence type="ECO:0000256" key="2">
    <source>
        <dbReference type="ARBA" id="ARBA00022723"/>
    </source>
</evidence>
<dbReference type="GO" id="GO:0008270">
    <property type="term" value="F:zinc ion binding"/>
    <property type="evidence" value="ECO:0007669"/>
    <property type="project" value="UniProtKB-KW"/>
</dbReference>
<dbReference type="Proteomes" id="UP000077684">
    <property type="component" value="Unassembled WGS sequence"/>
</dbReference>